<organism evidence="1 2">
    <name type="scientific">Pistacia atlantica</name>
    <dbReference type="NCBI Taxonomy" id="434234"/>
    <lineage>
        <taxon>Eukaryota</taxon>
        <taxon>Viridiplantae</taxon>
        <taxon>Streptophyta</taxon>
        <taxon>Embryophyta</taxon>
        <taxon>Tracheophyta</taxon>
        <taxon>Spermatophyta</taxon>
        <taxon>Magnoliopsida</taxon>
        <taxon>eudicotyledons</taxon>
        <taxon>Gunneridae</taxon>
        <taxon>Pentapetalae</taxon>
        <taxon>rosids</taxon>
        <taxon>malvids</taxon>
        <taxon>Sapindales</taxon>
        <taxon>Anacardiaceae</taxon>
        <taxon>Pistacia</taxon>
    </lineage>
</organism>
<dbReference type="EMBL" id="CM047907">
    <property type="protein sequence ID" value="KAJ0083599.1"/>
    <property type="molecule type" value="Genomic_DNA"/>
</dbReference>
<reference evidence="2" key="1">
    <citation type="journal article" date="2023" name="G3 (Bethesda)">
        <title>Genome assembly and association tests identify interacting loci associated with vigor, precocity, and sex in interspecific pistachio rootstocks.</title>
        <authorList>
            <person name="Palmer W."/>
            <person name="Jacygrad E."/>
            <person name="Sagayaradj S."/>
            <person name="Cavanaugh K."/>
            <person name="Han R."/>
            <person name="Bertier L."/>
            <person name="Beede B."/>
            <person name="Kafkas S."/>
            <person name="Golino D."/>
            <person name="Preece J."/>
            <person name="Michelmore R."/>
        </authorList>
    </citation>
    <scope>NUCLEOTIDE SEQUENCE [LARGE SCALE GENOMIC DNA]</scope>
</reference>
<proteinExistence type="predicted"/>
<sequence>MVMILKDLIGVSKFNLFWLRHSGKWPKPARRDMEEQGQKCRRVVLVPCPYQGHITPMLQLGSILHSKGLSITVVHTQFNSPNPSLRPEFDFRSLPDGVPDHIISPANLVDTIALINVNCLAPFRKCLVQMMEQHGQYGEIVCIIYDELMYFSEAAANQLKLKSMILHTTSAATLTARVAIFRLKEEGYIPLKDTILHDPVPWLHPLRFKDLPVPRIQIPESLLQLITNMYKIRTSSAVIWNTTDCLEKSVLTELQQQCQVPNFPLGPLPKIAPSSSSGLFKEDTSCIAWLNNQAHKSVIYMLAWGA</sequence>
<comment type="caution">
    <text evidence="1">The sequence shown here is derived from an EMBL/GenBank/DDBJ whole genome shotgun (WGS) entry which is preliminary data.</text>
</comment>
<name>A0ACC1A7Z1_9ROSI</name>
<accession>A0ACC1A7Z1</accession>
<keyword evidence="2" id="KW-1185">Reference proteome</keyword>
<evidence type="ECO:0000313" key="1">
    <source>
        <dbReference type="EMBL" id="KAJ0083599.1"/>
    </source>
</evidence>
<evidence type="ECO:0000313" key="2">
    <source>
        <dbReference type="Proteomes" id="UP001164250"/>
    </source>
</evidence>
<dbReference type="Proteomes" id="UP001164250">
    <property type="component" value="Chromosome 11"/>
</dbReference>
<gene>
    <name evidence="1" type="ORF">Patl1_31240</name>
</gene>
<protein>
    <submittedName>
        <fullName evidence="1">Uncharacterized protein</fullName>
    </submittedName>
</protein>